<dbReference type="InterPro" id="IPR007051">
    <property type="entry name" value="CHORD_dom"/>
</dbReference>
<gene>
    <name evidence="6" type="primary">LOC108254139</name>
</gene>
<dbReference type="PANTHER" id="PTHR46983:SF3">
    <property type="entry name" value="CHPADIPLOID STATE MAINTENANCE PROTEIN CHPA"/>
    <property type="match status" value="1"/>
</dbReference>
<reference evidence="6" key="1">
    <citation type="submission" date="2025-08" db="UniProtKB">
        <authorList>
            <consortium name="RefSeq"/>
        </authorList>
    </citation>
    <scope>IDENTIFICATION</scope>
</reference>
<accession>A0A1S4ER09</accession>
<evidence type="ECO:0000256" key="2">
    <source>
        <dbReference type="ARBA" id="ARBA00022737"/>
    </source>
</evidence>
<proteinExistence type="predicted"/>
<dbReference type="PaxDb" id="121845-A0A1S4ER09"/>
<evidence type="ECO:0000313" key="6">
    <source>
        <dbReference type="RefSeq" id="XP_017304613.1"/>
    </source>
</evidence>
<dbReference type="STRING" id="121845.A0A1S4ER09"/>
<dbReference type="AlphaFoldDB" id="A0A1S4ER09"/>
<evidence type="ECO:0000313" key="5">
    <source>
        <dbReference type="Proteomes" id="UP000079169"/>
    </source>
</evidence>
<dbReference type="PANTHER" id="PTHR46983">
    <property type="entry name" value="CYSTEINE AND HISTIDINE-RICH DOMAIN-CONTAINING PROTEIN 1"/>
    <property type="match status" value="1"/>
</dbReference>
<keyword evidence="3" id="KW-0862">Zinc</keyword>
<dbReference type="Proteomes" id="UP000079169">
    <property type="component" value="Unplaced"/>
</dbReference>
<feature type="domain" description="CHORD" evidence="4">
    <location>
        <begin position="7"/>
        <end position="59"/>
    </location>
</feature>
<feature type="non-terminal residue" evidence="6">
    <location>
        <position position="59"/>
    </location>
</feature>
<sequence length="59" mass="6636">MSSLVMCYNKGCGKSFDPSKNDNDACTHHPGNPVFHDAYKGWSCCNKKCTDFTEFLNIK</sequence>
<dbReference type="PROSITE" id="PS51401">
    <property type="entry name" value="CHORD"/>
    <property type="match status" value="1"/>
</dbReference>
<dbReference type="Pfam" id="PF04968">
    <property type="entry name" value="CHORD"/>
    <property type="match status" value="1"/>
</dbReference>
<keyword evidence="2" id="KW-0677">Repeat</keyword>
<name>A0A1S4ER09_DIACI</name>
<protein>
    <submittedName>
        <fullName evidence="6">Cysteine and histidine-rich domain-containing protein-like</fullName>
    </submittedName>
</protein>
<evidence type="ECO:0000256" key="1">
    <source>
        <dbReference type="ARBA" id="ARBA00022723"/>
    </source>
</evidence>
<dbReference type="RefSeq" id="XP_017304613.1">
    <property type="nucleotide sequence ID" value="XM_017449124.2"/>
</dbReference>
<dbReference type="GO" id="GO:0046872">
    <property type="term" value="F:metal ion binding"/>
    <property type="evidence" value="ECO:0007669"/>
    <property type="project" value="UniProtKB-KW"/>
</dbReference>
<evidence type="ECO:0000256" key="3">
    <source>
        <dbReference type="ARBA" id="ARBA00022833"/>
    </source>
</evidence>
<organism evidence="5 6">
    <name type="scientific">Diaphorina citri</name>
    <name type="common">Asian citrus psyllid</name>
    <dbReference type="NCBI Taxonomy" id="121845"/>
    <lineage>
        <taxon>Eukaryota</taxon>
        <taxon>Metazoa</taxon>
        <taxon>Ecdysozoa</taxon>
        <taxon>Arthropoda</taxon>
        <taxon>Hexapoda</taxon>
        <taxon>Insecta</taxon>
        <taxon>Pterygota</taxon>
        <taxon>Neoptera</taxon>
        <taxon>Paraneoptera</taxon>
        <taxon>Hemiptera</taxon>
        <taxon>Sternorrhyncha</taxon>
        <taxon>Psylloidea</taxon>
        <taxon>Psyllidae</taxon>
        <taxon>Diaphorininae</taxon>
        <taxon>Diaphorina</taxon>
    </lineage>
</organism>
<dbReference type="OMA" id="DNDACTH"/>
<dbReference type="KEGG" id="dci:108254139"/>
<dbReference type="Gene3D" id="4.10.1130.20">
    <property type="match status" value="1"/>
</dbReference>
<keyword evidence="1" id="KW-0479">Metal-binding</keyword>
<evidence type="ECO:0000259" key="4">
    <source>
        <dbReference type="PROSITE" id="PS51401"/>
    </source>
</evidence>
<dbReference type="GeneID" id="108254139"/>
<dbReference type="InterPro" id="IPR039790">
    <property type="entry name" value="CHRD1"/>
</dbReference>
<keyword evidence="5" id="KW-1185">Reference proteome</keyword>